<dbReference type="AlphaFoldDB" id="A0A8H2PN04"/>
<keyword evidence="3" id="KW-1185">Reference proteome</keyword>
<dbReference type="CDD" id="cd07756">
    <property type="entry name" value="CYTH-like_Pase_CHAD"/>
    <property type="match status" value="1"/>
</dbReference>
<evidence type="ECO:0000259" key="1">
    <source>
        <dbReference type="PROSITE" id="PS51707"/>
    </source>
</evidence>
<dbReference type="InterPro" id="IPR033469">
    <property type="entry name" value="CYTH-like_dom_sf"/>
</dbReference>
<dbReference type="RefSeq" id="WP_138620057.1">
    <property type="nucleotide sequence ID" value="NZ_SZVP01000001.1"/>
</dbReference>
<dbReference type="GO" id="GO:0046872">
    <property type="term" value="F:metal ion binding"/>
    <property type="evidence" value="ECO:0007669"/>
    <property type="project" value="TreeGrafter"/>
</dbReference>
<dbReference type="GO" id="GO:0050355">
    <property type="term" value="F:inorganic triphosphate phosphatase activity"/>
    <property type="evidence" value="ECO:0007669"/>
    <property type="project" value="InterPro"/>
</dbReference>
<sequence>MVTEIELKYSLFEQKSASDKLATTKQISTTITQLLCEQQLTFSQQEKYLSNYYFDTRELALQKNKIALRTRGTQCVGKAMCFEQTIKTSGTVIAGLHQRPEYNIDIENNKPILALFPQTIWQESTDVDQLQHDLIELFSTHFTRQTWLVSLDNAQVEIAFDSGEVACESYNHKPRIYEIELELVSGDSQALFVLTKLLFSQLALRPGQLTKAARGYALYHQSLTANVNAKSKVIDNGKTGKHIVVPVINLSKSHQLVDAFTYGIEFCLTHLQHGVDRYVAAPSLDNLNNISTQLALLNQGFSLFNTLLTDNEIALCNELNYFIKIFDWVDNAHGIEALTSQVSVTQHETLVSETLTATLMQKRYLNESQILALLHGERFNQLQLNLLTLLLKKNTLNPPKKINTLSLTEFAAQHLTDNNKALTRELAQWHKEPRQSVNDYLIAYRLLTRALLSTHWFSTLFAEPENDIMIKFTMPWFDIKQSIVELQSLAVLQQSLSSLPTPEKKLTQWLVNKSDNLTEALEQYSAKALTMKPYWLDLP</sequence>
<accession>A0A8H2PN04</accession>
<protein>
    <submittedName>
        <fullName evidence="2">CYTH domain-containing protein</fullName>
    </submittedName>
</protein>
<dbReference type="Proteomes" id="UP000307702">
    <property type="component" value="Unassembled WGS sequence"/>
</dbReference>
<dbReference type="InterPro" id="IPR023577">
    <property type="entry name" value="CYTH_domain"/>
</dbReference>
<dbReference type="InterPro" id="IPR039013">
    <property type="entry name" value="YgiF"/>
</dbReference>
<dbReference type="PANTHER" id="PTHR39569">
    <property type="entry name" value="INORGANIC TRIPHOSPHATASE"/>
    <property type="match status" value="1"/>
</dbReference>
<dbReference type="SUPFAM" id="SSF55154">
    <property type="entry name" value="CYTH-like phosphatases"/>
    <property type="match status" value="1"/>
</dbReference>
<dbReference type="Pfam" id="PF01928">
    <property type="entry name" value="CYTH"/>
    <property type="match status" value="1"/>
</dbReference>
<gene>
    <name evidence="2" type="ORF">FCS21_00630</name>
</gene>
<dbReference type="SMART" id="SM01118">
    <property type="entry name" value="CYTH"/>
    <property type="match status" value="1"/>
</dbReference>
<reference evidence="2 3" key="1">
    <citation type="submission" date="2019-05" db="EMBL/GenBank/DDBJ databases">
        <title>Colwellia ponticola sp. nov., isolated from seawater.</title>
        <authorList>
            <person name="Yoon J.-H."/>
        </authorList>
    </citation>
    <scope>NUCLEOTIDE SEQUENCE [LARGE SCALE GENOMIC DNA]</scope>
    <source>
        <strain evidence="2 3">OISW-25</strain>
    </source>
</reference>
<evidence type="ECO:0000313" key="3">
    <source>
        <dbReference type="Proteomes" id="UP000307702"/>
    </source>
</evidence>
<dbReference type="EMBL" id="SZVP01000001">
    <property type="protein sequence ID" value="TMM47522.1"/>
    <property type="molecule type" value="Genomic_DNA"/>
</dbReference>
<comment type="caution">
    <text evidence="2">The sequence shown here is derived from an EMBL/GenBank/DDBJ whole genome shotgun (WGS) entry which is preliminary data.</text>
</comment>
<evidence type="ECO:0000313" key="2">
    <source>
        <dbReference type="EMBL" id="TMM47522.1"/>
    </source>
</evidence>
<feature type="domain" description="CYTH" evidence="1">
    <location>
        <begin position="2"/>
        <end position="222"/>
    </location>
</feature>
<name>A0A8H2PN04_9GAMM</name>
<proteinExistence type="predicted"/>
<dbReference type="OrthoDB" id="3034217at2"/>
<dbReference type="Gene3D" id="2.40.320.10">
    <property type="entry name" value="Hypothetical Protein Pfu-838710-001"/>
    <property type="match status" value="1"/>
</dbReference>
<organism evidence="2 3">
    <name type="scientific">Colwellia ponticola</name>
    <dbReference type="NCBI Taxonomy" id="2304625"/>
    <lineage>
        <taxon>Bacteria</taxon>
        <taxon>Pseudomonadati</taxon>
        <taxon>Pseudomonadota</taxon>
        <taxon>Gammaproteobacteria</taxon>
        <taxon>Alteromonadales</taxon>
        <taxon>Colwelliaceae</taxon>
        <taxon>Colwellia</taxon>
    </lineage>
</organism>
<dbReference type="PROSITE" id="PS51707">
    <property type="entry name" value="CYTH"/>
    <property type="match status" value="1"/>
</dbReference>
<dbReference type="PANTHER" id="PTHR39569:SF1">
    <property type="entry name" value="INORGANIC TRIPHOSPHATASE"/>
    <property type="match status" value="1"/>
</dbReference>